<evidence type="ECO:0000313" key="1">
    <source>
        <dbReference type="EMBL" id="GAA0604102.1"/>
    </source>
</evidence>
<organism evidence="1 2">
    <name type="scientific">Virgibacillus siamensis</name>
    <dbReference type="NCBI Taxonomy" id="480071"/>
    <lineage>
        <taxon>Bacteria</taxon>
        <taxon>Bacillati</taxon>
        <taxon>Bacillota</taxon>
        <taxon>Bacilli</taxon>
        <taxon>Bacillales</taxon>
        <taxon>Bacillaceae</taxon>
        <taxon>Virgibacillus</taxon>
    </lineage>
</organism>
<name>A0ABN1G4Q0_9BACI</name>
<dbReference type="EMBL" id="BAAADS010000015">
    <property type="protein sequence ID" value="GAA0604102.1"/>
    <property type="molecule type" value="Genomic_DNA"/>
</dbReference>
<dbReference type="RefSeq" id="WP_343812917.1">
    <property type="nucleotide sequence ID" value="NZ_BAAADS010000015.1"/>
</dbReference>
<evidence type="ECO:0008006" key="3">
    <source>
        <dbReference type="Google" id="ProtNLM"/>
    </source>
</evidence>
<keyword evidence="2" id="KW-1185">Reference proteome</keyword>
<sequence>MANLTNRQRNLLRLANQMSRNLINGTNTGDDNTSLNSNASIDFPGVDVDAGFNLDVDFGGDTDTPSTPPDTPTTLREVLLDLVNEQVEVTTPFGPVTGTLIAVRENYIVLVQADGTQVLVRIEKIELVSEL</sequence>
<reference evidence="1 2" key="1">
    <citation type="journal article" date="2019" name="Int. J. Syst. Evol. Microbiol.">
        <title>The Global Catalogue of Microorganisms (GCM) 10K type strain sequencing project: providing services to taxonomists for standard genome sequencing and annotation.</title>
        <authorList>
            <consortium name="The Broad Institute Genomics Platform"/>
            <consortium name="The Broad Institute Genome Sequencing Center for Infectious Disease"/>
            <person name="Wu L."/>
            <person name="Ma J."/>
        </authorList>
    </citation>
    <scope>NUCLEOTIDE SEQUENCE [LARGE SCALE GENOMIC DNA]</scope>
    <source>
        <strain evidence="1 2">JCM 15395</strain>
    </source>
</reference>
<proteinExistence type="predicted"/>
<accession>A0ABN1G4Q0</accession>
<gene>
    <name evidence="1" type="ORF">GCM10009001_21570</name>
</gene>
<dbReference type="Proteomes" id="UP001500866">
    <property type="component" value="Unassembled WGS sequence"/>
</dbReference>
<evidence type="ECO:0000313" key="2">
    <source>
        <dbReference type="Proteomes" id="UP001500866"/>
    </source>
</evidence>
<comment type="caution">
    <text evidence="1">The sequence shown here is derived from an EMBL/GenBank/DDBJ whole genome shotgun (WGS) entry which is preliminary data.</text>
</comment>
<protein>
    <recommendedName>
        <fullName evidence="3">DUF2642 domain-containing protein</fullName>
    </recommendedName>
</protein>